<protein>
    <recommendedName>
        <fullName evidence="14">S-adenosylmethionine mitochondrial carrier protein</fullName>
    </recommendedName>
</protein>
<evidence type="ECO:0000256" key="5">
    <source>
        <dbReference type="ARBA" id="ARBA00022737"/>
    </source>
</evidence>
<evidence type="ECO:0000313" key="12">
    <source>
        <dbReference type="EMBL" id="EDV25832.1"/>
    </source>
</evidence>
<feature type="repeat" description="Solcar" evidence="10">
    <location>
        <begin position="1"/>
        <end position="66"/>
    </location>
</feature>
<dbReference type="SUPFAM" id="SSF103506">
    <property type="entry name" value="Mitochondrial carrier"/>
    <property type="match status" value="1"/>
</dbReference>
<keyword evidence="8" id="KW-0496">Mitochondrion</keyword>
<dbReference type="InterPro" id="IPR018108">
    <property type="entry name" value="MCP_transmembrane"/>
</dbReference>
<evidence type="ECO:0000256" key="9">
    <source>
        <dbReference type="ARBA" id="ARBA00023136"/>
    </source>
</evidence>
<keyword evidence="7" id="KW-1133">Transmembrane helix</keyword>
<comment type="similarity">
    <text evidence="2 11">Belongs to the mitochondrial carrier (TC 2.A.29) family.</text>
</comment>
<feature type="non-terminal residue" evidence="12">
    <location>
        <position position="1"/>
    </location>
</feature>
<keyword evidence="5" id="KW-0677">Repeat</keyword>
<keyword evidence="3 11" id="KW-0813">Transport</keyword>
<keyword evidence="13" id="KW-1185">Reference proteome</keyword>
<dbReference type="EMBL" id="DS985244">
    <property type="protein sequence ID" value="EDV25832.1"/>
    <property type="molecule type" value="Genomic_DNA"/>
</dbReference>
<evidence type="ECO:0000256" key="6">
    <source>
        <dbReference type="ARBA" id="ARBA00022792"/>
    </source>
</evidence>
<name>B3RUK3_TRIAD</name>
<keyword evidence="6" id="KW-0999">Mitochondrion inner membrane</keyword>
<dbReference type="OrthoDB" id="276989at2759"/>
<dbReference type="PROSITE" id="PS50920">
    <property type="entry name" value="SOLCAR"/>
    <property type="match status" value="3"/>
</dbReference>
<dbReference type="InParanoid" id="B3RUK3"/>
<dbReference type="PhylomeDB" id="B3RUK3"/>
<dbReference type="Gene3D" id="1.50.40.10">
    <property type="entry name" value="Mitochondrial carrier domain"/>
    <property type="match status" value="1"/>
</dbReference>
<dbReference type="GO" id="GO:0005743">
    <property type="term" value="C:mitochondrial inner membrane"/>
    <property type="evidence" value="ECO:0000318"/>
    <property type="project" value="GO_Central"/>
</dbReference>
<gene>
    <name evidence="12" type="ORF">TRIADDRAFT_23540</name>
</gene>
<feature type="repeat" description="Solcar" evidence="10">
    <location>
        <begin position="166"/>
        <end position="254"/>
    </location>
</feature>
<dbReference type="Pfam" id="PF00153">
    <property type="entry name" value="Mito_carr"/>
    <property type="match status" value="3"/>
</dbReference>
<evidence type="ECO:0000256" key="10">
    <source>
        <dbReference type="PROSITE-ProRule" id="PRU00282"/>
    </source>
</evidence>
<evidence type="ECO:0000256" key="3">
    <source>
        <dbReference type="ARBA" id="ARBA00022448"/>
    </source>
</evidence>
<evidence type="ECO:0008006" key="14">
    <source>
        <dbReference type="Google" id="ProtNLM"/>
    </source>
</evidence>
<evidence type="ECO:0000256" key="4">
    <source>
        <dbReference type="ARBA" id="ARBA00022692"/>
    </source>
</evidence>
<dbReference type="eggNOG" id="KOG0768">
    <property type="taxonomic scope" value="Eukaryota"/>
</dbReference>
<proteinExistence type="inferred from homology"/>
<dbReference type="HOGENOM" id="CLU_015166_3_0_1"/>
<dbReference type="AlphaFoldDB" id="B3RUK3"/>
<evidence type="ECO:0000256" key="1">
    <source>
        <dbReference type="ARBA" id="ARBA00004448"/>
    </source>
</evidence>
<evidence type="ECO:0000256" key="7">
    <source>
        <dbReference type="ARBA" id="ARBA00022989"/>
    </source>
</evidence>
<evidence type="ECO:0000313" key="13">
    <source>
        <dbReference type="Proteomes" id="UP000009022"/>
    </source>
</evidence>
<evidence type="ECO:0000256" key="2">
    <source>
        <dbReference type="ARBA" id="ARBA00006375"/>
    </source>
</evidence>
<dbReference type="GO" id="GO:0000095">
    <property type="term" value="F:S-adenosyl-L-methionine transmembrane transporter activity"/>
    <property type="evidence" value="ECO:0000318"/>
    <property type="project" value="GO_Central"/>
</dbReference>
<evidence type="ECO:0000256" key="8">
    <source>
        <dbReference type="ARBA" id="ARBA00023128"/>
    </source>
</evidence>
<keyword evidence="9 10" id="KW-0472">Membrane</keyword>
<dbReference type="RefSeq" id="XP_002111865.1">
    <property type="nucleotide sequence ID" value="XM_002111829.1"/>
</dbReference>
<keyword evidence="4 10" id="KW-0812">Transmembrane</keyword>
<dbReference type="FunFam" id="1.50.40.10:FF:000018">
    <property type="entry name" value="S-adenosylmethionine mitochondrial carrier protein-like"/>
    <property type="match status" value="1"/>
</dbReference>
<dbReference type="InterPro" id="IPR023395">
    <property type="entry name" value="MCP_dom_sf"/>
</dbReference>
<reference evidence="12 13" key="1">
    <citation type="journal article" date="2008" name="Nature">
        <title>The Trichoplax genome and the nature of placozoans.</title>
        <authorList>
            <person name="Srivastava M."/>
            <person name="Begovic E."/>
            <person name="Chapman J."/>
            <person name="Putnam N.H."/>
            <person name="Hellsten U."/>
            <person name="Kawashima T."/>
            <person name="Kuo A."/>
            <person name="Mitros T."/>
            <person name="Salamov A."/>
            <person name="Carpenter M.L."/>
            <person name="Signorovitch A.Y."/>
            <person name="Moreno M.A."/>
            <person name="Kamm K."/>
            <person name="Grimwood J."/>
            <person name="Schmutz J."/>
            <person name="Shapiro H."/>
            <person name="Grigoriev I.V."/>
            <person name="Buss L.W."/>
            <person name="Schierwater B."/>
            <person name="Dellaporta S.L."/>
            <person name="Rokhsar D.S."/>
        </authorList>
    </citation>
    <scope>NUCLEOTIDE SEQUENCE [LARGE SCALE GENOMIC DNA]</scope>
    <source>
        <strain evidence="12 13">Grell-BS-1999</strain>
    </source>
</reference>
<sequence>AGGAAGLSVDIALYPIDTIKTRLQSSAGFIRSGGFRGVYSGFFSMAAGSAPSAAAMFFSYELMKNILEPTAPEEYRPFIHVICACVGETCGSFVRNPFEVIKQRAQVETNRNIAVLWKETARTEGLKGFYRGYGKTIIRDIPFAVIEYPVWEYLKRKWSKYQDRPIESWQSAACGSLAGGLAAALTTPLDVLKTRVMLAERKSADASGNTFLVLRNIWEKQKFRGLFSGLVPRVTWISLGGGIYFGVYEWCKISFNKQTIV</sequence>
<dbReference type="KEGG" id="tad:TRIADDRAFT_23540"/>
<dbReference type="PRINTS" id="PR00926">
    <property type="entry name" value="MITOCARRIER"/>
</dbReference>
<dbReference type="STRING" id="10228.B3RUK3"/>
<dbReference type="InterPro" id="IPR002067">
    <property type="entry name" value="MCP"/>
</dbReference>
<evidence type="ECO:0000256" key="11">
    <source>
        <dbReference type="RuleBase" id="RU000488"/>
    </source>
</evidence>
<dbReference type="Proteomes" id="UP000009022">
    <property type="component" value="Unassembled WGS sequence"/>
</dbReference>
<accession>B3RUK3</accession>
<feature type="repeat" description="Solcar" evidence="10">
    <location>
        <begin position="75"/>
        <end position="157"/>
    </location>
</feature>
<comment type="subcellular location">
    <subcellularLocation>
        <location evidence="1">Mitochondrion inner membrane</location>
        <topology evidence="1">Multi-pass membrane protein</topology>
    </subcellularLocation>
</comment>
<dbReference type="CTD" id="6753078"/>
<dbReference type="OMA" id="IGPRTMW"/>
<organism evidence="12 13">
    <name type="scientific">Trichoplax adhaerens</name>
    <name type="common">Trichoplax reptans</name>
    <dbReference type="NCBI Taxonomy" id="10228"/>
    <lineage>
        <taxon>Eukaryota</taxon>
        <taxon>Metazoa</taxon>
        <taxon>Placozoa</taxon>
        <taxon>Uniplacotomia</taxon>
        <taxon>Trichoplacea</taxon>
        <taxon>Trichoplacidae</taxon>
        <taxon>Trichoplax</taxon>
    </lineage>
</organism>
<dbReference type="PANTHER" id="PTHR45667">
    <property type="entry name" value="S-ADENOSYLMETHIONINE MITOCHONDRIAL CARRIER PROTEIN"/>
    <property type="match status" value="1"/>
</dbReference>
<dbReference type="GeneID" id="6753078"/>